<evidence type="ECO:0000313" key="2">
    <source>
        <dbReference type="Proteomes" id="UP000244855"/>
    </source>
</evidence>
<keyword evidence="2" id="KW-1185">Reference proteome</keyword>
<proteinExistence type="predicted"/>
<gene>
    <name evidence="1" type="ORF">DM02DRAFT_340259</name>
</gene>
<reference evidence="1 2" key="1">
    <citation type="journal article" date="2018" name="Sci. Rep.">
        <title>Comparative genomics provides insights into the lifestyle and reveals functional heterogeneity of dark septate endophytic fungi.</title>
        <authorList>
            <person name="Knapp D.G."/>
            <person name="Nemeth J.B."/>
            <person name="Barry K."/>
            <person name="Hainaut M."/>
            <person name="Henrissat B."/>
            <person name="Johnson J."/>
            <person name="Kuo A."/>
            <person name="Lim J.H.P."/>
            <person name="Lipzen A."/>
            <person name="Nolan M."/>
            <person name="Ohm R.A."/>
            <person name="Tamas L."/>
            <person name="Grigoriev I.V."/>
            <person name="Spatafora J.W."/>
            <person name="Nagy L.G."/>
            <person name="Kovacs G.M."/>
        </authorList>
    </citation>
    <scope>NUCLEOTIDE SEQUENCE [LARGE SCALE GENOMIC DNA]</scope>
    <source>
        <strain evidence="1 2">DSE2036</strain>
    </source>
</reference>
<dbReference type="AlphaFoldDB" id="A0A2V1D0B8"/>
<name>A0A2V1D0B8_9PLEO</name>
<dbReference type="Proteomes" id="UP000244855">
    <property type="component" value="Unassembled WGS sequence"/>
</dbReference>
<protein>
    <submittedName>
        <fullName evidence="1">Uncharacterized protein</fullName>
    </submittedName>
</protein>
<evidence type="ECO:0000313" key="1">
    <source>
        <dbReference type="EMBL" id="PVH91480.1"/>
    </source>
</evidence>
<accession>A0A2V1D0B8</accession>
<dbReference type="EMBL" id="KZ805856">
    <property type="protein sequence ID" value="PVH91480.1"/>
    <property type="molecule type" value="Genomic_DNA"/>
</dbReference>
<organism evidence="1 2">
    <name type="scientific">Periconia macrospinosa</name>
    <dbReference type="NCBI Taxonomy" id="97972"/>
    <lineage>
        <taxon>Eukaryota</taxon>
        <taxon>Fungi</taxon>
        <taxon>Dikarya</taxon>
        <taxon>Ascomycota</taxon>
        <taxon>Pezizomycotina</taxon>
        <taxon>Dothideomycetes</taxon>
        <taxon>Pleosporomycetidae</taxon>
        <taxon>Pleosporales</taxon>
        <taxon>Massarineae</taxon>
        <taxon>Periconiaceae</taxon>
        <taxon>Periconia</taxon>
    </lineage>
</organism>
<sequence length="224" mass="25340">MEGDTNAINSLRSQTPSLQALLRRIEKRSSYIPTVEGCDHLGTQEKTRGHHEGEGSAPRHVRLFARQGEGAGRQEVEGQEGYQEIGDVHTAQGLGFQSWFSLAHTLVFCGGFCFRFGFRVACYHGSFSVCFRCFVEVWFRSRACFLLLRFAFVILQIGDKSQVTDMFGLDKEAIQRLHMLRKATKFNSLLGQREFGKGDFVHTWILSEKEFETLLGTDDSDGDI</sequence>